<comment type="caution">
    <text evidence="2">The sequence shown here is derived from an EMBL/GenBank/DDBJ whole genome shotgun (WGS) entry which is preliminary data.</text>
</comment>
<gene>
    <name evidence="2" type="ORF">FMM06_14285</name>
</gene>
<dbReference type="AlphaFoldDB" id="A0A552U9F2"/>
<reference evidence="2 3" key="1">
    <citation type="submission" date="2019-07" db="EMBL/GenBank/DDBJ databases">
        <title>Novel species isolated from glacier.</title>
        <authorList>
            <person name="Liu Q."/>
            <person name="Xin Y.-H."/>
        </authorList>
    </citation>
    <scope>NUCLEOTIDE SEQUENCE [LARGE SCALE GENOMIC DNA]</scope>
    <source>
        <strain evidence="2 3">LB1R16</strain>
    </source>
</reference>
<dbReference type="InterPro" id="IPR010982">
    <property type="entry name" value="Lambda_DNA-bd_dom_sf"/>
</dbReference>
<evidence type="ECO:0000259" key="1">
    <source>
        <dbReference type="PROSITE" id="PS50943"/>
    </source>
</evidence>
<organism evidence="2 3">
    <name type="scientific">Glacieibacterium frigidum</name>
    <dbReference type="NCBI Taxonomy" id="2593303"/>
    <lineage>
        <taxon>Bacteria</taxon>
        <taxon>Pseudomonadati</taxon>
        <taxon>Pseudomonadota</taxon>
        <taxon>Alphaproteobacteria</taxon>
        <taxon>Sphingomonadales</taxon>
        <taxon>Sphingosinicellaceae</taxon>
        <taxon>Glacieibacterium</taxon>
    </lineage>
</organism>
<evidence type="ECO:0000313" key="3">
    <source>
        <dbReference type="Proteomes" id="UP000317894"/>
    </source>
</evidence>
<proteinExistence type="predicted"/>
<dbReference type="RefSeq" id="WP_144335010.1">
    <property type="nucleotide sequence ID" value="NZ_VJWA01000002.1"/>
</dbReference>
<dbReference type="Pfam" id="PF01381">
    <property type="entry name" value="HTH_3"/>
    <property type="match status" value="1"/>
</dbReference>
<accession>A0A552U9F2</accession>
<dbReference type="Proteomes" id="UP000317894">
    <property type="component" value="Unassembled WGS sequence"/>
</dbReference>
<keyword evidence="3" id="KW-1185">Reference proteome</keyword>
<dbReference type="GO" id="GO:0003677">
    <property type="term" value="F:DNA binding"/>
    <property type="evidence" value="ECO:0007669"/>
    <property type="project" value="InterPro"/>
</dbReference>
<dbReference type="PROSITE" id="PS50943">
    <property type="entry name" value="HTH_CROC1"/>
    <property type="match status" value="1"/>
</dbReference>
<name>A0A552U9F2_9SPHN</name>
<dbReference type="SUPFAM" id="SSF47413">
    <property type="entry name" value="lambda repressor-like DNA-binding domains"/>
    <property type="match status" value="1"/>
</dbReference>
<dbReference type="CDD" id="cd00093">
    <property type="entry name" value="HTH_XRE"/>
    <property type="match status" value="1"/>
</dbReference>
<dbReference type="Gene3D" id="1.10.260.40">
    <property type="entry name" value="lambda repressor-like DNA-binding domains"/>
    <property type="match status" value="1"/>
</dbReference>
<dbReference type="InterPro" id="IPR001387">
    <property type="entry name" value="Cro/C1-type_HTH"/>
</dbReference>
<protein>
    <submittedName>
        <fullName evidence="2">Helix-turn-helix transcriptional regulator</fullName>
    </submittedName>
</protein>
<sequence length="116" mass="12679">MTAVEFDTDGFIGTLDTTRQARRLTWRKVADQAGVSASTLTRLSQGKRPDVDSLGALAHWAGVRTDTFYRADGVPLPTEPLAQAMGYLRADPNLGEEGASALEAIIRVTYEQLRKK</sequence>
<feature type="domain" description="HTH cro/C1-type" evidence="1">
    <location>
        <begin position="19"/>
        <end position="68"/>
    </location>
</feature>
<evidence type="ECO:0000313" key="2">
    <source>
        <dbReference type="EMBL" id="TRW14840.1"/>
    </source>
</evidence>
<dbReference type="EMBL" id="VJWA01000002">
    <property type="protein sequence ID" value="TRW14840.1"/>
    <property type="molecule type" value="Genomic_DNA"/>
</dbReference>
<dbReference type="OrthoDB" id="513181at2"/>